<comment type="similarity">
    <text evidence="1">Belongs to the LysR transcriptional regulatory family.</text>
</comment>
<dbReference type="Gene3D" id="3.40.190.10">
    <property type="entry name" value="Periplasmic binding protein-like II"/>
    <property type="match status" value="2"/>
</dbReference>
<dbReference type="AlphaFoldDB" id="A0A090V3X6"/>
<dbReference type="InterPro" id="IPR058163">
    <property type="entry name" value="LysR-type_TF_proteobact-type"/>
</dbReference>
<evidence type="ECO:0000256" key="4">
    <source>
        <dbReference type="ARBA" id="ARBA00023163"/>
    </source>
</evidence>
<dbReference type="GO" id="GO:0003700">
    <property type="term" value="F:DNA-binding transcription factor activity"/>
    <property type="evidence" value="ECO:0007669"/>
    <property type="project" value="InterPro"/>
</dbReference>
<evidence type="ECO:0000256" key="3">
    <source>
        <dbReference type="ARBA" id="ARBA00023125"/>
    </source>
</evidence>
<dbReference type="Pfam" id="PF03466">
    <property type="entry name" value="LysR_substrate"/>
    <property type="match status" value="1"/>
</dbReference>
<keyword evidence="3" id="KW-0238">DNA-binding</keyword>
<dbReference type="InterPro" id="IPR036390">
    <property type="entry name" value="WH_DNA-bd_sf"/>
</dbReference>
<proteinExistence type="inferred from homology"/>
<dbReference type="GO" id="GO:0043565">
    <property type="term" value="F:sequence-specific DNA binding"/>
    <property type="evidence" value="ECO:0007669"/>
    <property type="project" value="TreeGrafter"/>
</dbReference>
<dbReference type="PANTHER" id="PTHR30537">
    <property type="entry name" value="HTH-TYPE TRANSCRIPTIONAL REGULATOR"/>
    <property type="match status" value="1"/>
</dbReference>
<dbReference type="SUPFAM" id="SSF53850">
    <property type="entry name" value="Periplasmic binding protein-like II"/>
    <property type="match status" value="1"/>
</dbReference>
<accession>A0A090V3X6</accession>
<dbReference type="eggNOG" id="COG0583">
    <property type="taxonomic scope" value="Bacteria"/>
</dbReference>
<sequence>MRGKLPKTELLITFEAVARHESYTRAAEELALTQSAVFRQMSALEDFLNTELFSHAKKRIFLNDAGKYYLDMVKDTLNKFERDTHAIMTWQPTSRVVELAVNPTLSTHWLIPKLGEFTQCYPDIVVNINSLASVGDFLNRGYDAAIMREDFCAPLARVDSLFEEELLPVCSRTLPGYVGKKIKVERLLDNFTLLHQSTRIEGWAEWFSLSGISSPKVKLGPRFDLISMLIAAVRSKLGVALLPRFSVQHDLDNGSMVIPCDVPMRTGNRFILTWRDDGVASGGMLLFRDWLLKKSAAEQHALFKTL</sequence>
<gene>
    <name evidence="6" type="primary">gcvA</name>
    <name evidence="6" type="ORF">EV102420_13_00940</name>
</gene>
<evidence type="ECO:0000259" key="5">
    <source>
        <dbReference type="PROSITE" id="PS50931"/>
    </source>
</evidence>
<keyword evidence="2" id="KW-0805">Transcription regulation</keyword>
<dbReference type="InterPro" id="IPR005119">
    <property type="entry name" value="LysR_subst-bd"/>
</dbReference>
<dbReference type="PROSITE" id="PS50931">
    <property type="entry name" value="HTH_LYSR"/>
    <property type="match status" value="1"/>
</dbReference>
<keyword evidence="4" id="KW-0804">Transcription</keyword>
<evidence type="ECO:0000256" key="1">
    <source>
        <dbReference type="ARBA" id="ARBA00009437"/>
    </source>
</evidence>
<dbReference type="InterPro" id="IPR000847">
    <property type="entry name" value="LysR_HTH_N"/>
</dbReference>
<dbReference type="Gene3D" id="1.10.10.10">
    <property type="entry name" value="Winged helix-like DNA-binding domain superfamily/Winged helix DNA-binding domain"/>
    <property type="match status" value="1"/>
</dbReference>
<protein>
    <submittedName>
        <fullName evidence="6">Glycine cleavage system transcriptional activator</fullName>
    </submittedName>
</protein>
<dbReference type="RefSeq" id="WP_042392149.1">
    <property type="nucleotide sequence ID" value="NZ_BBMZ01000013.1"/>
</dbReference>
<organism evidence="6 7">
    <name type="scientific">Pseudescherichia vulneris NBRC 102420</name>
    <dbReference type="NCBI Taxonomy" id="1115515"/>
    <lineage>
        <taxon>Bacteria</taxon>
        <taxon>Pseudomonadati</taxon>
        <taxon>Pseudomonadota</taxon>
        <taxon>Gammaproteobacteria</taxon>
        <taxon>Enterobacterales</taxon>
        <taxon>Enterobacteriaceae</taxon>
        <taxon>Pseudescherichia</taxon>
    </lineage>
</organism>
<dbReference type="OrthoDB" id="5526340at2"/>
<dbReference type="InterPro" id="IPR036388">
    <property type="entry name" value="WH-like_DNA-bd_sf"/>
</dbReference>
<reference evidence="6 7" key="1">
    <citation type="submission" date="2014-09" db="EMBL/GenBank/DDBJ databases">
        <title>Whole genome shotgun sequence of Escherichia vulneris NBRC 102420.</title>
        <authorList>
            <person name="Yoshida Y."/>
            <person name="Hosoyama A."/>
            <person name="Tsuchikane K."/>
            <person name="Ohji S."/>
            <person name="Ichikawa N."/>
            <person name="Kimura A."/>
            <person name="Yamazoe A."/>
            <person name="Ezaki T."/>
            <person name="Fujita N."/>
        </authorList>
    </citation>
    <scope>NUCLEOTIDE SEQUENCE [LARGE SCALE GENOMIC DNA]</scope>
    <source>
        <strain evidence="6 7">NBRC 102420</strain>
    </source>
</reference>
<feature type="domain" description="HTH lysR-type" evidence="5">
    <location>
        <begin position="6"/>
        <end position="63"/>
    </location>
</feature>
<dbReference type="EMBL" id="BBMZ01000013">
    <property type="protein sequence ID" value="GAL58838.1"/>
    <property type="molecule type" value="Genomic_DNA"/>
</dbReference>
<evidence type="ECO:0000313" key="6">
    <source>
        <dbReference type="EMBL" id="GAL58838.1"/>
    </source>
</evidence>
<evidence type="ECO:0000313" key="7">
    <source>
        <dbReference type="Proteomes" id="UP000029462"/>
    </source>
</evidence>
<dbReference type="PANTHER" id="PTHR30537:SF26">
    <property type="entry name" value="GLYCINE CLEAVAGE SYSTEM TRANSCRIPTIONAL ACTIVATOR"/>
    <property type="match status" value="1"/>
</dbReference>
<dbReference type="Pfam" id="PF00126">
    <property type="entry name" value="HTH_1"/>
    <property type="match status" value="1"/>
</dbReference>
<name>A0A090V3X6_PSEVU</name>
<keyword evidence="7" id="KW-1185">Reference proteome</keyword>
<dbReference type="SUPFAM" id="SSF46785">
    <property type="entry name" value="Winged helix' DNA-binding domain"/>
    <property type="match status" value="1"/>
</dbReference>
<dbReference type="STRING" id="1115515.EV102420_13_00940"/>
<dbReference type="Proteomes" id="UP000029462">
    <property type="component" value="Unassembled WGS sequence"/>
</dbReference>
<evidence type="ECO:0000256" key="2">
    <source>
        <dbReference type="ARBA" id="ARBA00023015"/>
    </source>
</evidence>
<dbReference type="PRINTS" id="PR00039">
    <property type="entry name" value="HTHLYSR"/>
</dbReference>
<comment type="caution">
    <text evidence="6">The sequence shown here is derived from an EMBL/GenBank/DDBJ whole genome shotgun (WGS) entry which is preliminary data.</text>
</comment>
<dbReference type="GO" id="GO:0006351">
    <property type="term" value="P:DNA-templated transcription"/>
    <property type="evidence" value="ECO:0007669"/>
    <property type="project" value="TreeGrafter"/>
</dbReference>